<protein>
    <submittedName>
        <fullName evidence="1">Uncharacterized protein</fullName>
    </submittedName>
</protein>
<proteinExistence type="predicted"/>
<sequence>MEALEPNQVEILKSGFRKCSIYPIDVQELLKNFKIRESYNVGEIEDRFKTFLDDKTKNMFGVSKNIRRKKLKVAPGKSITSCDLVNNDEMANEEDVDDVEMVIPNEEPEATQSAETIQTTATTSNASQTTATMSISVTLYPTIATVSDTAAVSDTATVSDTTGATVDINPFVKSPKKMTQKKRTLLETCKPITKRVQKKLVPYLQQ</sequence>
<accession>A0A8D8Z8T2</accession>
<organism evidence="1">
    <name type="scientific">Cacopsylla melanoneura</name>
    <dbReference type="NCBI Taxonomy" id="428564"/>
    <lineage>
        <taxon>Eukaryota</taxon>
        <taxon>Metazoa</taxon>
        <taxon>Ecdysozoa</taxon>
        <taxon>Arthropoda</taxon>
        <taxon>Hexapoda</taxon>
        <taxon>Insecta</taxon>
        <taxon>Pterygota</taxon>
        <taxon>Neoptera</taxon>
        <taxon>Paraneoptera</taxon>
        <taxon>Hemiptera</taxon>
        <taxon>Sternorrhyncha</taxon>
        <taxon>Psylloidea</taxon>
        <taxon>Psyllidae</taxon>
        <taxon>Psyllinae</taxon>
        <taxon>Cacopsylla</taxon>
    </lineage>
</organism>
<dbReference type="EMBL" id="HBUF01429778">
    <property type="protein sequence ID" value="CAG6741801.1"/>
    <property type="molecule type" value="Transcribed_RNA"/>
</dbReference>
<evidence type="ECO:0000313" key="1">
    <source>
        <dbReference type="EMBL" id="CAG6741801.1"/>
    </source>
</evidence>
<dbReference type="AlphaFoldDB" id="A0A8D8Z8T2"/>
<reference evidence="1" key="1">
    <citation type="submission" date="2021-05" db="EMBL/GenBank/DDBJ databases">
        <authorList>
            <person name="Alioto T."/>
            <person name="Alioto T."/>
            <person name="Gomez Garrido J."/>
        </authorList>
    </citation>
    <scope>NUCLEOTIDE SEQUENCE</scope>
</reference>
<name>A0A8D8Z8T2_9HEMI</name>